<name>A0A0D6N530_9PROT</name>
<keyword evidence="11" id="KW-1185">Reference proteome</keyword>
<protein>
    <submittedName>
        <fullName evidence="8">Monooxygenase</fullName>
    </submittedName>
</protein>
<dbReference type="SUPFAM" id="SSF51679">
    <property type="entry name" value="Bacterial luciferase-like"/>
    <property type="match status" value="1"/>
</dbReference>
<dbReference type="Proteomes" id="UP000032671">
    <property type="component" value="Unassembled WGS sequence"/>
</dbReference>
<accession>A0A6N3ST08</accession>
<evidence type="ECO:0000313" key="8">
    <source>
        <dbReference type="EMBL" id="GAN60621.1"/>
    </source>
</evidence>
<evidence type="ECO:0000313" key="11">
    <source>
        <dbReference type="Proteomes" id="UP000321891"/>
    </source>
</evidence>
<evidence type="ECO:0000259" key="7">
    <source>
        <dbReference type="Pfam" id="PF00296"/>
    </source>
</evidence>
<evidence type="ECO:0000256" key="5">
    <source>
        <dbReference type="ARBA" id="ARBA00033748"/>
    </source>
</evidence>
<feature type="binding site" evidence="6">
    <location>
        <position position="92"/>
    </location>
    <ligand>
        <name>FMN</name>
        <dbReference type="ChEBI" id="CHEBI:58210"/>
    </ligand>
</feature>
<evidence type="ECO:0000256" key="2">
    <source>
        <dbReference type="ARBA" id="ARBA00022643"/>
    </source>
</evidence>
<dbReference type="InterPro" id="IPR016215">
    <property type="entry name" value="NTA_MOA"/>
</dbReference>
<keyword evidence="1 6" id="KW-0285">Flavoprotein</keyword>
<feature type="binding site" evidence="6">
    <location>
        <position position="217"/>
    </location>
    <ligand>
        <name>FMN</name>
        <dbReference type="ChEBI" id="CHEBI:58210"/>
    </ligand>
</feature>
<dbReference type="GO" id="GO:0016705">
    <property type="term" value="F:oxidoreductase activity, acting on paired donors, with incorporation or reduction of molecular oxygen"/>
    <property type="evidence" value="ECO:0007669"/>
    <property type="project" value="InterPro"/>
</dbReference>
<dbReference type="InterPro" id="IPR011251">
    <property type="entry name" value="Luciferase-like_dom"/>
</dbReference>
<gene>
    <name evidence="8" type="ORF">Abci_014_033</name>
    <name evidence="9" type="ORF">ACI01nite_23690</name>
</gene>
<dbReference type="EMBL" id="BAMV01000014">
    <property type="protein sequence ID" value="GAN60621.1"/>
    <property type="molecule type" value="Genomic_DNA"/>
</dbReference>
<dbReference type="PANTHER" id="PTHR30011">
    <property type="entry name" value="ALKANESULFONATE MONOOXYGENASE-RELATED"/>
    <property type="match status" value="1"/>
</dbReference>
<evidence type="ECO:0000256" key="6">
    <source>
        <dbReference type="PIRSR" id="PIRSR000337-1"/>
    </source>
</evidence>
<dbReference type="NCBIfam" id="TIGR03860">
    <property type="entry name" value="FMN_nitrolo"/>
    <property type="match status" value="1"/>
</dbReference>
<dbReference type="STRING" id="1231339.Abci_014_033"/>
<feature type="domain" description="Luciferase-like" evidence="7">
    <location>
        <begin position="21"/>
        <end position="351"/>
    </location>
</feature>
<proteinExistence type="inferred from homology"/>
<keyword evidence="3" id="KW-0560">Oxidoreductase</keyword>
<evidence type="ECO:0000256" key="3">
    <source>
        <dbReference type="ARBA" id="ARBA00023002"/>
    </source>
</evidence>
<keyword evidence="2 6" id="KW-0288">FMN</keyword>
<evidence type="ECO:0000256" key="1">
    <source>
        <dbReference type="ARBA" id="ARBA00022630"/>
    </source>
</evidence>
<dbReference type="CDD" id="cd01095">
    <property type="entry name" value="Nitrilotriacetate_monoxgenase"/>
    <property type="match status" value="1"/>
</dbReference>
<dbReference type="EMBL" id="BJVU01000013">
    <property type="protein sequence ID" value="GEL59767.1"/>
    <property type="molecule type" value="Genomic_DNA"/>
</dbReference>
<dbReference type="PANTHER" id="PTHR30011:SF16">
    <property type="entry name" value="C2H2 FINGER DOMAIN TRANSCRIPTION FACTOR (EUROFUNG)-RELATED"/>
    <property type="match status" value="1"/>
</dbReference>
<feature type="binding site" evidence="6">
    <location>
        <position position="146"/>
    </location>
    <ligand>
        <name>FMN</name>
        <dbReference type="ChEBI" id="CHEBI:58210"/>
    </ligand>
</feature>
<dbReference type="GO" id="GO:0004497">
    <property type="term" value="F:monooxygenase activity"/>
    <property type="evidence" value="ECO:0007669"/>
    <property type="project" value="UniProtKB-KW"/>
</dbReference>
<reference evidence="8 10" key="1">
    <citation type="submission" date="2012-11" db="EMBL/GenBank/DDBJ databases">
        <title>Whole genome sequence of Acetobacter cibinongensis 4H-1.</title>
        <authorList>
            <person name="Azuma Y."/>
            <person name="Higashiura N."/>
            <person name="Hirakawa H."/>
            <person name="Matsushita K."/>
        </authorList>
    </citation>
    <scope>NUCLEOTIDE SEQUENCE [LARGE SCALE GENOMIC DNA]</scope>
    <source>
        <strain evidence="8 10">4H-1</strain>
    </source>
</reference>
<evidence type="ECO:0000313" key="9">
    <source>
        <dbReference type="EMBL" id="GEL59767.1"/>
    </source>
</evidence>
<feature type="binding site" evidence="6">
    <location>
        <position position="55"/>
    </location>
    <ligand>
        <name>FMN</name>
        <dbReference type="ChEBI" id="CHEBI:58210"/>
    </ligand>
</feature>
<dbReference type="Proteomes" id="UP000321891">
    <property type="component" value="Unassembled WGS sequence"/>
</dbReference>
<feature type="binding site" evidence="6">
    <location>
        <position position="142"/>
    </location>
    <ligand>
        <name>FMN</name>
        <dbReference type="ChEBI" id="CHEBI:58210"/>
    </ligand>
</feature>
<keyword evidence="4 8" id="KW-0503">Monooxygenase</keyword>
<dbReference type="Gene3D" id="3.20.20.30">
    <property type="entry name" value="Luciferase-like domain"/>
    <property type="match status" value="1"/>
</dbReference>
<reference evidence="9 11" key="2">
    <citation type="submission" date="2019-07" db="EMBL/GenBank/DDBJ databases">
        <title>Whole genome shotgun sequence of Acetobacter cibinongensis NBRC 16605.</title>
        <authorList>
            <person name="Hosoyama A."/>
            <person name="Uohara A."/>
            <person name="Ohji S."/>
            <person name="Ichikawa N."/>
        </authorList>
    </citation>
    <scope>NUCLEOTIDE SEQUENCE [LARGE SCALE GENOMIC DNA]</scope>
    <source>
        <strain evidence="9 11">NBRC 16605</strain>
    </source>
</reference>
<evidence type="ECO:0000313" key="10">
    <source>
        <dbReference type="Proteomes" id="UP000032671"/>
    </source>
</evidence>
<feature type="binding site" evidence="6">
    <location>
        <position position="216"/>
    </location>
    <ligand>
        <name>FMN</name>
        <dbReference type="ChEBI" id="CHEBI:58210"/>
    </ligand>
</feature>
<dbReference type="AlphaFoldDB" id="A0A0D6N530"/>
<sequence length="437" mass="48077">MSKQMHLGVFVQATGHHVSGWRVPEAETGSENLALLQKIAAIAERGKFDLFFLADGLTSSLTAHPSTMVRFEPTTLLGAIAMSTRHIGLAATVSTTYSEPYQVARTFASLDHLSNGRAAWNVVTTSYARSAANFTRSTHPGHDNRYEIAEEFVDVCKGLWDSWDDGAIVADKASGTFALPNKMHQLNHKGQFFTVQGPLNASRPPQGHPIIIQAGSSIPGQNLAARTADIVFTAQGDLAEAQAFYASLKGRLVNFGRERNDLVVMPGVFPVIGRDETEVEENYQKLKELTDLPSAIGLLSERLGHDVTQFDLDGPLPADLAISDEIQSRGELLKALALRENMTVRELALHVGMARGHNVLKGTPSVIADHLQLWFESNAADGFNIMPAWFPGQFELFVDYVVPELQKRKLFRKEYEGATLRDILGLERPQNSFFPKL</sequence>
<dbReference type="InterPro" id="IPR036661">
    <property type="entry name" value="Luciferase-like_sf"/>
</dbReference>
<dbReference type="RefSeq" id="WP_048838680.1">
    <property type="nucleotide sequence ID" value="NZ_BAMV01000014.1"/>
</dbReference>
<organism evidence="8 10">
    <name type="scientific">Acetobacter cibinongensis</name>
    <dbReference type="NCBI Taxonomy" id="146475"/>
    <lineage>
        <taxon>Bacteria</taxon>
        <taxon>Pseudomonadati</taxon>
        <taxon>Pseudomonadota</taxon>
        <taxon>Alphaproteobacteria</taxon>
        <taxon>Acetobacterales</taxon>
        <taxon>Acetobacteraceae</taxon>
        <taxon>Acetobacter</taxon>
    </lineage>
</organism>
<dbReference type="InterPro" id="IPR051260">
    <property type="entry name" value="Diverse_substr_monoxygenases"/>
</dbReference>
<evidence type="ECO:0000256" key="4">
    <source>
        <dbReference type="ARBA" id="ARBA00023033"/>
    </source>
</evidence>
<comment type="similarity">
    <text evidence="5">Belongs to the NtaA/SnaA/DszA monooxygenase family.</text>
</comment>
<dbReference type="PIRSF" id="PIRSF000337">
    <property type="entry name" value="NTA_MOA"/>
    <property type="match status" value="1"/>
</dbReference>
<accession>A0A0D6N530</accession>
<dbReference type="Pfam" id="PF00296">
    <property type="entry name" value="Bac_luciferase"/>
    <property type="match status" value="1"/>
</dbReference>
<comment type="caution">
    <text evidence="8">The sequence shown here is derived from an EMBL/GenBank/DDBJ whole genome shotgun (WGS) entry which is preliminary data.</text>
</comment>